<accession>E4YRG2</accession>
<organism evidence="1">
    <name type="scientific">Oikopleura dioica</name>
    <name type="common">Tunicate</name>
    <dbReference type="NCBI Taxonomy" id="34765"/>
    <lineage>
        <taxon>Eukaryota</taxon>
        <taxon>Metazoa</taxon>
        <taxon>Chordata</taxon>
        <taxon>Tunicata</taxon>
        <taxon>Appendicularia</taxon>
        <taxon>Copelata</taxon>
        <taxon>Oikopleuridae</taxon>
        <taxon>Oikopleura</taxon>
    </lineage>
</organism>
<name>E4YRG2_OIKDI</name>
<dbReference type="EMBL" id="FN655121">
    <property type="protein sequence ID" value="CBY38054.1"/>
    <property type="molecule type" value="Genomic_DNA"/>
</dbReference>
<sequence length="176" mass="19809">MPITGEFNVLPSFSQNRLLFSSQELKSVEDIIHDAFLRDLDVLLCQDMNTLPTDFINSNTTYLCDDRILLQNLENNPSSGDCCTWSHHQTKCGECTGELSYIALTKGECNWDRASGDIYEYASNDGQKYDTYFCNVKASFDQASKICSSFGGRLFNEDVLLWGDTSSLISTRRSCS</sequence>
<proteinExistence type="predicted"/>
<dbReference type="Proteomes" id="UP000011014">
    <property type="component" value="Unassembled WGS sequence"/>
</dbReference>
<gene>
    <name evidence="1" type="ORF">GSOID_T00031558001</name>
</gene>
<evidence type="ECO:0000313" key="1">
    <source>
        <dbReference type="EMBL" id="CBY38054.1"/>
    </source>
</evidence>
<reference evidence="1" key="1">
    <citation type="journal article" date="2010" name="Science">
        <title>Plasticity of animal genome architecture unmasked by rapid evolution of a pelagic tunicate.</title>
        <authorList>
            <person name="Denoeud F."/>
            <person name="Henriet S."/>
            <person name="Mungpakdee S."/>
            <person name="Aury J.M."/>
            <person name="Da Silva C."/>
            <person name="Brinkmann H."/>
            <person name="Mikhaleva J."/>
            <person name="Olsen L.C."/>
            <person name="Jubin C."/>
            <person name="Canestro C."/>
            <person name="Bouquet J.M."/>
            <person name="Danks G."/>
            <person name="Poulain J."/>
            <person name="Campsteijn C."/>
            <person name="Adamski M."/>
            <person name="Cross I."/>
            <person name="Yadetie F."/>
            <person name="Muffato M."/>
            <person name="Louis A."/>
            <person name="Butcher S."/>
            <person name="Tsagkogeorga G."/>
            <person name="Konrad A."/>
            <person name="Singh S."/>
            <person name="Jensen M.F."/>
            <person name="Cong E.H."/>
            <person name="Eikeseth-Otteraa H."/>
            <person name="Noel B."/>
            <person name="Anthouard V."/>
            <person name="Porcel B.M."/>
            <person name="Kachouri-Lafond R."/>
            <person name="Nishino A."/>
            <person name="Ugolini M."/>
            <person name="Chourrout P."/>
            <person name="Nishida H."/>
            <person name="Aasland R."/>
            <person name="Huzurbazar S."/>
            <person name="Westhof E."/>
            <person name="Delsuc F."/>
            <person name="Lehrach H."/>
            <person name="Reinhardt R."/>
            <person name="Weissenbach J."/>
            <person name="Roy S.W."/>
            <person name="Artiguenave F."/>
            <person name="Postlethwait J.H."/>
            <person name="Manak J.R."/>
            <person name="Thompson E.M."/>
            <person name="Jaillon O."/>
            <person name="Du Pasquier L."/>
            <person name="Boudinot P."/>
            <person name="Liberles D.A."/>
            <person name="Volff J.N."/>
            <person name="Philippe H."/>
            <person name="Lenhard B."/>
            <person name="Roest Crollius H."/>
            <person name="Wincker P."/>
            <person name="Chourrout D."/>
        </authorList>
    </citation>
    <scope>NUCLEOTIDE SEQUENCE [LARGE SCALE GENOMIC DNA]</scope>
</reference>
<protein>
    <submittedName>
        <fullName evidence="1">Uncharacterized protein</fullName>
    </submittedName>
</protein>
<dbReference type="AlphaFoldDB" id="E4YRG2"/>